<feature type="transmembrane region" description="Helical" evidence="6">
    <location>
        <begin position="76"/>
        <end position="94"/>
    </location>
</feature>
<evidence type="ECO:0000256" key="6">
    <source>
        <dbReference type="SAM" id="Phobius"/>
    </source>
</evidence>
<dbReference type="AlphaFoldDB" id="A0AAW3T5U2"/>
<keyword evidence="2" id="KW-1003">Cell membrane</keyword>
<feature type="transmembrane region" description="Helical" evidence="6">
    <location>
        <begin position="152"/>
        <end position="177"/>
    </location>
</feature>
<keyword evidence="5 6" id="KW-0472">Membrane</keyword>
<feature type="transmembrane region" description="Helical" evidence="6">
    <location>
        <begin position="42"/>
        <end position="70"/>
    </location>
</feature>
<dbReference type="RefSeq" id="WP_338085066.1">
    <property type="nucleotide sequence ID" value="NZ_JACGXP010000002.1"/>
</dbReference>
<sequence>MLPSITVLWSFALVVAVLTVTPGLDTALVLRSAALGGRRRAWGVIAGIQTGTMAWGVLAAAGVSAILLASEIAYDVLRFVGAAYLVFIGGRMLWSAIRGTSSHAAEQPTAGTTDSFLGGWRQGTMTNLLNPKMGAFYVALLPQFIPAGAPQITWGIALAGVHVVLGAVWLTLLTVVAQRFRAWLSKRRVARTIDGLAGVAIVGFGARIALEGTSR</sequence>
<gene>
    <name evidence="7" type="ORF">FHW23_001173</name>
</gene>
<dbReference type="Pfam" id="PF01810">
    <property type="entry name" value="LysE"/>
    <property type="match status" value="1"/>
</dbReference>
<protein>
    <submittedName>
        <fullName evidence="7">Threonine/homoserine/homoserine lactone efflux protein</fullName>
    </submittedName>
</protein>
<dbReference type="InterPro" id="IPR001123">
    <property type="entry name" value="LeuE-type"/>
</dbReference>
<comment type="subcellular location">
    <subcellularLocation>
        <location evidence="1">Cell membrane</location>
        <topology evidence="1">Multi-pass membrane protein</topology>
    </subcellularLocation>
</comment>
<evidence type="ECO:0000256" key="3">
    <source>
        <dbReference type="ARBA" id="ARBA00022692"/>
    </source>
</evidence>
<feature type="transmembrane region" description="Helical" evidence="6">
    <location>
        <begin position="6"/>
        <end position="30"/>
    </location>
</feature>
<evidence type="ECO:0000313" key="8">
    <source>
        <dbReference type="Proteomes" id="UP000590225"/>
    </source>
</evidence>
<keyword evidence="4 6" id="KW-1133">Transmembrane helix</keyword>
<evidence type="ECO:0000256" key="1">
    <source>
        <dbReference type="ARBA" id="ARBA00004651"/>
    </source>
</evidence>
<dbReference type="GO" id="GO:0005886">
    <property type="term" value="C:plasma membrane"/>
    <property type="evidence" value="ECO:0007669"/>
    <property type="project" value="UniProtKB-SubCell"/>
</dbReference>
<dbReference type="EMBL" id="JACGXP010000002">
    <property type="protein sequence ID" value="MBA8989927.1"/>
    <property type="molecule type" value="Genomic_DNA"/>
</dbReference>
<dbReference type="GO" id="GO:0015171">
    <property type="term" value="F:amino acid transmembrane transporter activity"/>
    <property type="evidence" value="ECO:0007669"/>
    <property type="project" value="TreeGrafter"/>
</dbReference>
<feature type="transmembrane region" description="Helical" evidence="6">
    <location>
        <begin position="189"/>
        <end position="210"/>
    </location>
</feature>
<dbReference type="PANTHER" id="PTHR30086">
    <property type="entry name" value="ARGININE EXPORTER PROTEIN ARGO"/>
    <property type="match status" value="1"/>
</dbReference>
<dbReference type="PIRSF" id="PIRSF006324">
    <property type="entry name" value="LeuE"/>
    <property type="match status" value="1"/>
</dbReference>
<organism evidence="7 8">
    <name type="scientific">Curtobacterium pusillum</name>
    <dbReference type="NCBI Taxonomy" id="69373"/>
    <lineage>
        <taxon>Bacteria</taxon>
        <taxon>Bacillati</taxon>
        <taxon>Actinomycetota</taxon>
        <taxon>Actinomycetes</taxon>
        <taxon>Micrococcales</taxon>
        <taxon>Microbacteriaceae</taxon>
        <taxon>Curtobacterium</taxon>
    </lineage>
</organism>
<evidence type="ECO:0000313" key="7">
    <source>
        <dbReference type="EMBL" id="MBA8989927.1"/>
    </source>
</evidence>
<dbReference type="PANTHER" id="PTHR30086:SF20">
    <property type="entry name" value="ARGININE EXPORTER PROTEIN ARGO-RELATED"/>
    <property type="match status" value="1"/>
</dbReference>
<comment type="caution">
    <text evidence="7">The sequence shown here is derived from an EMBL/GenBank/DDBJ whole genome shotgun (WGS) entry which is preliminary data.</text>
</comment>
<name>A0AAW3T5U2_9MICO</name>
<evidence type="ECO:0000256" key="5">
    <source>
        <dbReference type="ARBA" id="ARBA00023136"/>
    </source>
</evidence>
<dbReference type="Proteomes" id="UP000590225">
    <property type="component" value="Unassembled WGS sequence"/>
</dbReference>
<reference evidence="7 8" key="1">
    <citation type="submission" date="2020-07" db="EMBL/GenBank/DDBJ databases">
        <title>Above-ground endophytic microbial communities from plants in different locations in the United States.</title>
        <authorList>
            <person name="Frank C."/>
        </authorList>
    </citation>
    <scope>NUCLEOTIDE SEQUENCE [LARGE SCALE GENOMIC DNA]</scope>
    <source>
        <strain evidence="7 8">WPL5_2</strain>
    </source>
</reference>
<accession>A0AAW3T5U2</accession>
<keyword evidence="3 6" id="KW-0812">Transmembrane</keyword>
<evidence type="ECO:0000256" key="2">
    <source>
        <dbReference type="ARBA" id="ARBA00022475"/>
    </source>
</evidence>
<proteinExistence type="predicted"/>
<evidence type="ECO:0000256" key="4">
    <source>
        <dbReference type="ARBA" id="ARBA00022989"/>
    </source>
</evidence>